<name>A0A9P7YTE7_9HELO</name>
<comment type="caution">
    <text evidence="1">The sequence shown here is derived from an EMBL/GenBank/DDBJ whole genome shotgun (WGS) entry which is preliminary data.</text>
</comment>
<organism evidence="1 2">
    <name type="scientific">Amylocarpus encephaloides</name>
    <dbReference type="NCBI Taxonomy" id="45428"/>
    <lineage>
        <taxon>Eukaryota</taxon>
        <taxon>Fungi</taxon>
        <taxon>Dikarya</taxon>
        <taxon>Ascomycota</taxon>
        <taxon>Pezizomycotina</taxon>
        <taxon>Leotiomycetes</taxon>
        <taxon>Helotiales</taxon>
        <taxon>Helotiales incertae sedis</taxon>
        <taxon>Amylocarpus</taxon>
    </lineage>
</organism>
<sequence length="221" mass="25489">MEHLNTNSYIDGQFQGKRFTAVEGASTMQVLCCAMLTLLFAEEFYEHIPRYRSFKFFAPLDQTFNELIYIEDEDLAQFNLQDIPGVHQLRVQVSTQRSASQYPEEVAPKFNVFMITKLLDSKGELMKDANDELLTSDIFLQFQMDMRRPELIKRLESWGEVVGLLRSAAKYAWEDNGKFKNVKSFVHRRVGKLNVDYNCGKERAKGIDKVSTRLGHVRGAS</sequence>
<gene>
    <name evidence="1" type="ORF">BJ875DRAFT_436426</name>
</gene>
<dbReference type="AlphaFoldDB" id="A0A9P7YTE7"/>
<reference evidence="1" key="1">
    <citation type="journal article" date="2021" name="IMA Fungus">
        <title>Genomic characterization of three marine fungi, including Emericellopsis atlantica sp. nov. with signatures of a generalist lifestyle and marine biomass degradation.</title>
        <authorList>
            <person name="Hagestad O.C."/>
            <person name="Hou L."/>
            <person name="Andersen J.H."/>
            <person name="Hansen E.H."/>
            <person name="Altermark B."/>
            <person name="Li C."/>
            <person name="Kuhnert E."/>
            <person name="Cox R.J."/>
            <person name="Crous P.W."/>
            <person name="Spatafora J.W."/>
            <person name="Lail K."/>
            <person name="Amirebrahimi M."/>
            <person name="Lipzen A."/>
            <person name="Pangilinan J."/>
            <person name="Andreopoulos W."/>
            <person name="Hayes R.D."/>
            <person name="Ng V."/>
            <person name="Grigoriev I.V."/>
            <person name="Jackson S.A."/>
            <person name="Sutton T.D.S."/>
            <person name="Dobson A.D.W."/>
            <person name="Rama T."/>
        </authorList>
    </citation>
    <scope>NUCLEOTIDE SEQUENCE</scope>
    <source>
        <strain evidence="1">TRa018bII</strain>
    </source>
</reference>
<keyword evidence="2" id="KW-1185">Reference proteome</keyword>
<evidence type="ECO:0000313" key="2">
    <source>
        <dbReference type="Proteomes" id="UP000824998"/>
    </source>
</evidence>
<dbReference type="EMBL" id="MU251358">
    <property type="protein sequence ID" value="KAG9239425.1"/>
    <property type="molecule type" value="Genomic_DNA"/>
</dbReference>
<evidence type="ECO:0000313" key="1">
    <source>
        <dbReference type="EMBL" id="KAG9239425.1"/>
    </source>
</evidence>
<proteinExistence type="predicted"/>
<accession>A0A9P7YTE7</accession>
<protein>
    <submittedName>
        <fullName evidence="1">Uncharacterized protein</fullName>
    </submittedName>
</protein>
<dbReference type="Proteomes" id="UP000824998">
    <property type="component" value="Unassembled WGS sequence"/>
</dbReference>